<dbReference type="Proteomes" id="UP000287166">
    <property type="component" value="Unassembled WGS sequence"/>
</dbReference>
<organism evidence="7 8">
    <name type="scientific">Sparassis crispa</name>
    <dbReference type="NCBI Taxonomy" id="139825"/>
    <lineage>
        <taxon>Eukaryota</taxon>
        <taxon>Fungi</taxon>
        <taxon>Dikarya</taxon>
        <taxon>Basidiomycota</taxon>
        <taxon>Agaricomycotina</taxon>
        <taxon>Agaricomycetes</taxon>
        <taxon>Polyporales</taxon>
        <taxon>Sparassidaceae</taxon>
        <taxon>Sparassis</taxon>
    </lineage>
</organism>
<evidence type="ECO:0000256" key="2">
    <source>
        <dbReference type="ARBA" id="ARBA00022857"/>
    </source>
</evidence>
<reference evidence="7 8" key="1">
    <citation type="journal article" date="2018" name="Sci. Rep.">
        <title>Genome sequence of the cauliflower mushroom Sparassis crispa (Hanabiratake) and its association with beneficial usage.</title>
        <authorList>
            <person name="Kiyama R."/>
            <person name="Furutani Y."/>
            <person name="Kawaguchi K."/>
            <person name="Nakanishi T."/>
        </authorList>
    </citation>
    <scope>NUCLEOTIDE SEQUENCE [LARGE SCALE GENOMIC DNA]</scope>
</reference>
<dbReference type="GO" id="GO:0006694">
    <property type="term" value="P:steroid biosynthetic process"/>
    <property type="evidence" value="ECO:0007669"/>
    <property type="project" value="UniProtKB-KW"/>
</dbReference>
<accession>A0A401GYE5</accession>
<evidence type="ECO:0000313" key="8">
    <source>
        <dbReference type="Proteomes" id="UP000287166"/>
    </source>
</evidence>
<dbReference type="PANTHER" id="PTHR43647">
    <property type="entry name" value="DEHYDROGENASE"/>
    <property type="match status" value="1"/>
</dbReference>
<evidence type="ECO:0008006" key="9">
    <source>
        <dbReference type="Google" id="ProtNLM"/>
    </source>
</evidence>
<dbReference type="SUPFAM" id="SSF51735">
    <property type="entry name" value="NAD(P)-binding Rossmann-fold domains"/>
    <property type="match status" value="1"/>
</dbReference>
<dbReference type="PANTHER" id="PTHR43647:SF1">
    <property type="entry name" value="3-KETO-STEROID REDUCTASE ERG27"/>
    <property type="match status" value="1"/>
</dbReference>
<evidence type="ECO:0000256" key="1">
    <source>
        <dbReference type="ARBA" id="ARBA00022516"/>
    </source>
</evidence>
<comment type="caution">
    <text evidence="7">The sequence shown here is derived from an EMBL/GenBank/DDBJ whole genome shotgun (WGS) entry which is preliminary data.</text>
</comment>
<sequence length="414" mass="45912">MNGSADKDRRLIVIVTGANGGVGFGTCHRLLVQLSQVQPPDALPRVTSTDTAFEFAHAGLTIIMACRDLKRAEAAREKLYTLIDERIMSMLQGSSEHDYAVKFRENLVLAIHRLDLSSVQSVLDFGAEISQEYPYISHLICNAGLATYSHVDFLVFLEQFLQSPRRAVESPRCNVQKSGVMSKDGLGFVWQCNIFGHYVLFRTLQPLLSASSESSGFHTPARVLWISSIDVLPAYDTKSDWQLTKTKDSYQASKFQLELMILELSRRSQQCQNAEGVQHLLLHPGISPTSIASEILKPEILRYLMLAAFFVIRLLAGCRYVNFSVYHAALATVHVALAPLAALVGPPSRSTSSTIRKFGTESSRWGEERLGCTEVTAWDEHPDEGKLLVDRCEGLYQTFLKAGPISNNAVDTSL</sequence>
<dbReference type="GO" id="GO:0005811">
    <property type="term" value="C:lipid droplet"/>
    <property type="evidence" value="ECO:0007669"/>
    <property type="project" value="TreeGrafter"/>
</dbReference>
<dbReference type="InParanoid" id="A0A401GYE5"/>
<dbReference type="GO" id="GO:0000253">
    <property type="term" value="F:3-beta-hydroxysteroid 3-dehydrogenase (NADP+) activity"/>
    <property type="evidence" value="ECO:0007669"/>
    <property type="project" value="TreeGrafter"/>
</dbReference>
<comment type="similarity">
    <text evidence="6">Belongs to the short-chain dehydrogenases/reductases (SDR) family. ERG27 subfamily.</text>
</comment>
<evidence type="ECO:0000256" key="5">
    <source>
        <dbReference type="ARBA" id="ARBA00023098"/>
    </source>
</evidence>
<dbReference type="InterPro" id="IPR051593">
    <property type="entry name" value="Ergosterol_Biosynth_ERG27"/>
</dbReference>
<dbReference type="GO" id="GO:0005789">
    <property type="term" value="C:endoplasmic reticulum membrane"/>
    <property type="evidence" value="ECO:0007669"/>
    <property type="project" value="TreeGrafter"/>
</dbReference>
<dbReference type="GO" id="GO:0005741">
    <property type="term" value="C:mitochondrial outer membrane"/>
    <property type="evidence" value="ECO:0007669"/>
    <property type="project" value="TreeGrafter"/>
</dbReference>
<dbReference type="InterPro" id="IPR036291">
    <property type="entry name" value="NAD(P)-bd_dom_sf"/>
</dbReference>
<dbReference type="OrthoDB" id="9989144at2759"/>
<keyword evidence="8" id="KW-1185">Reference proteome</keyword>
<dbReference type="STRING" id="139825.A0A401GYE5"/>
<evidence type="ECO:0000313" key="7">
    <source>
        <dbReference type="EMBL" id="GBE87210.1"/>
    </source>
</evidence>
<dbReference type="FunCoup" id="A0A401GYE5">
    <property type="interactions" value="54"/>
</dbReference>
<protein>
    <recommendedName>
        <fullName evidence="9">3-keto-steroid reductase</fullName>
    </recommendedName>
</protein>
<dbReference type="GeneID" id="38784127"/>
<proteinExistence type="inferred from homology"/>
<dbReference type="Gene3D" id="3.40.50.720">
    <property type="entry name" value="NAD(P)-binding Rossmann-like Domain"/>
    <property type="match status" value="1"/>
</dbReference>
<keyword evidence="5" id="KW-0443">Lipid metabolism</keyword>
<dbReference type="RefSeq" id="XP_027618123.1">
    <property type="nucleotide sequence ID" value="XM_027762322.1"/>
</dbReference>
<gene>
    <name evidence="7" type="ORF">SCP_1004570</name>
</gene>
<keyword evidence="2" id="KW-0521">NADP</keyword>
<keyword evidence="3" id="KW-0752">Steroid biosynthesis</keyword>
<evidence type="ECO:0000256" key="4">
    <source>
        <dbReference type="ARBA" id="ARBA00023002"/>
    </source>
</evidence>
<dbReference type="AlphaFoldDB" id="A0A401GYE5"/>
<evidence type="ECO:0000256" key="3">
    <source>
        <dbReference type="ARBA" id="ARBA00022955"/>
    </source>
</evidence>
<keyword evidence="4" id="KW-0560">Oxidoreductase</keyword>
<keyword evidence="1" id="KW-0444">Lipid biosynthesis</keyword>
<evidence type="ECO:0000256" key="6">
    <source>
        <dbReference type="ARBA" id="ARBA00023593"/>
    </source>
</evidence>
<dbReference type="EMBL" id="BFAD01000010">
    <property type="protein sequence ID" value="GBE87210.1"/>
    <property type="molecule type" value="Genomic_DNA"/>
</dbReference>
<name>A0A401GYE5_9APHY</name>